<dbReference type="InterPro" id="IPR029033">
    <property type="entry name" value="His_PPase_superfam"/>
</dbReference>
<dbReference type="CDD" id="cd07067">
    <property type="entry name" value="HP_PGM_like"/>
    <property type="match status" value="1"/>
</dbReference>
<dbReference type="Pfam" id="PF00300">
    <property type="entry name" value="His_Phos_1"/>
    <property type="match status" value="1"/>
</dbReference>
<dbReference type="SUPFAM" id="SSF53254">
    <property type="entry name" value="Phosphoglycerate mutase-like"/>
    <property type="match status" value="1"/>
</dbReference>
<reference evidence="2 3" key="1">
    <citation type="submission" date="2017-04" db="EMBL/GenBank/DDBJ databases">
        <authorList>
            <person name="Afonso C.L."/>
            <person name="Miller P.J."/>
            <person name="Scott M.A."/>
            <person name="Spackman E."/>
            <person name="Goraichik I."/>
            <person name="Dimitrov K.M."/>
            <person name="Suarez D.L."/>
            <person name="Swayne D.E."/>
        </authorList>
    </citation>
    <scope>NUCLEOTIDE SEQUENCE [LARGE SCALE GENOMIC DNA]</scope>
    <source>
        <strain evidence="2 3">USBA 355</strain>
    </source>
</reference>
<evidence type="ECO:0000256" key="1">
    <source>
        <dbReference type="PIRSR" id="PIRSR613078-2"/>
    </source>
</evidence>
<dbReference type="Proteomes" id="UP000192917">
    <property type="component" value="Unassembled WGS sequence"/>
</dbReference>
<dbReference type="RefSeq" id="WP_085124588.1">
    <property type="nucleotide sequence ID" value="NZ_FWZX01000019.1"/>
</dbReference>
<organism evidence="2 3">
    <name type="scientific">Tistlia consotensis USBA 355</name>
    <dbReference type="NCBI Taxonomy" id="560819"/>
    <lineage>
        <taxon>Bacteria</taxon>
        <taxon>Pseudomonadati</taxon>
        <taxon>Pseudomonadota</taxon>
        <taxon>Alphaproteobacteria</taxon>
        <taxon>Rhodospirillales</taxon>
        <taxon>Rhodovibrionaceae</taxon>
        <taxon>Tistlia</taxon>
    </lineage>
</organism>
<dbReference type="SMART" id="SM00855">
    <property type="entry name" value="PGAM"/>
    <property type="match status" value="1"/>
</dbReference>
<dbReference type="PANTHER" id="PTHR47623:SF1">
    <property type="entry name" value="OS09G0287300 PROTEIN"/>
    <property type="match status" value="1"/>
</dbReference>
<dbReference type="InterPro" id="IPR013078">
    <property type="entry name" value="His_Pase_superF_clade-1"/>
</dbReference>
<dbReference type="AlphaFoldDB" id="A0A1Y6CA86"/>
<sequence length="174" mass="18694">MPPSRRLYLLRHAKSSWDDPEQREFDRPLARRGRRAASALGRALKARGLRPDLVLCSTAARAQETWRLVAAELPAAPPLRLLRSLYLAAPSRLLERIRSADPAAETLLLVGHNPGLENLATQLAGPGSAPAALEALSAKFPTAGLAVFELDGPWDAIAPGTARLVEFVTPKALG</sequence>
<dbReference type="Gene3D" id="3.40.50.1240">
    <property type="entry name" value="Phosphoglycerate mutase-like"/>
    <property type="match status" value="1"/>
</dbReference>
<proteinExistence type="predicted"/>
<keyword evidence="3" id="KW-1185">Reference proteome</keyword>
<feature type="binding site" evidence="1">
    <location>
        <position position="61"/>
    </location>
    <ligand>
        <name>substrate</name>
    </ligand>
</feature>
<dbReference type="PANTHER" id="PTHR47623">
    <property type="entry name" value="OS09G0287300 PROTEIN"/>
    <property type="match status" value="1"/>
</dbReference>
<dbReference type="STRING" id="560819.SAMN05428998_11993"/>
<evidence type="ECO:0000313" key="3">
    <source>
        <dbReference type="Proteomes" id="UP000192917"/>
    </source>
</evidence>
<protein>
    <submittedName>
        <fullName evidence="2">Phosphohistidine phosphatase</fullName>
    </submittedName>
</protein>
<name>A0A1Y6CA86_9PROT</name>
<evidence type="ECO:0000313" key="2">
    <source>
        <dbReference type="EMBL" id="SMF54077.1"/>
    </source>
</evidence>
<accession>A0A1Y6CA86</accession>
<gene>
    <name evidence="2" type="ORF">SAMN05428998_11993</name>
</gene>
<dbReference type="EMBL" id="FWZX01000019">
    <property type="protein sequence ID" value="SMF54077.1"/>
    <property type="molecule type" value="Genomic_DNA"/>
</dbReference>